<organism evidence="5 6">
    <name type="scientific">Catalinimonas alkaloidigena</name>
    <dbReference type="NCBI Taxonomy" id="1075417"/>
    <lineage>
        <taxon>Bacteria</taxon>
        <taxon>Pseudomonadati</taxon>
        <taxon>Bacteroidota</taxon>
        <taxon>Cytophagia</taxon>
        <taxon>Cytophagales</taxon>
        <taxon>Catalimonadaceae</taxon>
        <taxon>Catalinimonas</taxon>
    </lineage>
</organism>
<dbReference type="InterPro" id="IPR029063">
    <property type="entry name" value="SAM-dependent_MTases_sf"/>
</dbReference>
<evidence type="ECO:0000256" key="2">
    <source>
        <dbReference type="ARBA" id="ARBA00022679"/>
    </source>
</evidence>
<evidence type="ECO:0000259" key="4">
    <source>
        <dbReference type="Pfam" id="PF08241"/>
    </source>
</evidence>
<dbReference type="EMBL" id="FNFO01000001">
    <property type="protein sequence ID" value="SDJ86371.1"/>
    <property type="molecule type" value="Genomic_DNA"/>
</dbReference>
<dbReference type="PANTHER" id="PTHR43464:SF19">
    <property type="entry name" value="UBIQUINONE BIOSYNTHESIS O-METHYLTRANSFERASE, MITOCHONDRIAL"/>
    <property type="match status" value="1"/>
</dbReference>
<keyword evidence="1 5" id="KW-0489">Methyltransferase</keyword>
<dbReference type="Pfam" id="PF08241">
    <property type="entry name" value="Methyltransf_11"/>
    <property type="match status" value="1"/>
</dbReference>
<sequence>MQPAQLRAVLGDIEPFWLQVLLQEQVRPGLRVLDAGCGMGRNLWYPLRIGVLMYGIDTSAEDIAFVQRQAGALGTPTDHFSVASVAALPFPDRFFDAVLCCDVLHFAEDEAHFCRMVGELHRVLRPEGIAYTRLFTHVGLATSAPQHAPFQADEALLHELTQQQRLTLLAPVHTLLSPGVRSQTYWHWRK</sequence>
<dbReference type="AlphaFoldDB" id="A0A1G8X7E6"/>
<keyword evidence="6" id="KW-1185">Reference proteome</keyword>
<evidence type="ECO:0000256" key="1">
    <source>
        <dbReference type="ARBA" id="ARBA00022603"/>
    </source>
</evidence>
<dbReference type="RefSeq" id="WP_089678166.1">
    <property type="nucleotide sequence ID" value="NZ_FNFO01000001.1"/>
</dbReference>
<dbReference type="GO" id="GO:0032259">
    <property type="term" value="P:methylation"/>
    <property type="evidence" value="ECO:0007669"/>
    <property type="project" value="UniProtKB-KW"/>
</dbReference>
<dbReference type="GO" id="GO:0008757">
    <property type="term" value="F:S-adenosylmethionine-dependent methyltransferase activity"/>
    <property type="evidence" value="ECO:0007669"/>
    <property type="project" value="InterPro"/>
</dbReference>
<dbReference type="Gene3D" id="3.40.50.150">
    <property type="entry name" value="Vaccinia Virus protein VP39"/>
    <property type="match status" value="1"/>
</dbReference>
<evidence type="ECO:0000256" key="3">
    <source>
        <dbReference type="ARBA" id="ARBA00022691"/>
    </source>
</evidence>
<reference evidence="5 6" key="1">
    <citation type="submission" date="2016-10" db="EMBL/GenBank/DDBJ databases">
        <authorList>
            <person name="de Groot N.N."/>
        </authorList>
    </citation>
    <scope>NUCLEOTIDE SEQUENCE [LARGE SCALE GENOMIC DNA]</scope>
    <source>
        <strain evidence="5 6">DSM 25186</strain>
    </source>
</reference>
<gene>
    <name evidence="5" type="ORF">SAMN05421823_101285</name>
</gene>
<dbReference type="SUPFAM" id="SSF53335">
    <property type="entry name" value="S-adenosyl-L-methionine-dependent methyltransferases"/>
    <property type="match status" value="1"/>
</dbReference>
<dbReference type="OrthoDB" id="9804312at2"/>
<name>A0A1G8X7E6_9BACT</name>
<dbReference type="PANTHER" id="PTHR43464">
    <property type="entry name" value="METHYLTRANSFERASE"/>
    <property type="match status" value="1"/>
</dbReference>
<dbReference type="Proteomes" id="UP000198510">
    <property type="component" value="Unassembled WGS sequence"/>
</dbReference>
<dbReference type="STRING" id="1075417.SAMN05421823_101285"/>
<evidence type="ECO:0000313" key="6">
    <source>
        <dbReference type="Proteomes" id="UP000198510"/>
    </source>
</evidence>
<keyword evidence="3" id="KW-0949">S-adenosyl-L-methionine</keyword>
<feature type="domain" description="Methyltransferase type 11" evidence="4">
    <location>
        <begin position="33"/>
        <end position="131"/>
    </location>
</feature>
<dbReference type="CDD" id="cd02440">
    <property type="entry name" value="AdoMet_MTases"/>
    <property type="match status" value="1"/>
</dbReference>
<accession>A0A1G8X7E6</accession>
<evidence type="ECO:0000313" key="5">
    <source>
        <dbReference type="EMBL" id="SDJ86371.1"/>
    </source>
</evidence>
<proteinExistence type="predicted"/>
<dbReference type="InterPro" id="IPR013216">
    <property type="entry name" value="Methyltransf_11"/>
</dbReference>
<protein>
    <submittedName>
        <fullName evidence="5">Methyltransferase domain-containing protein</fullName>
    </submittedName>
</protein>
<keyword evidence="2 5" id="KW-0808">Transferase</keyword>